<dbReference type="Pfam" id="PF04794">
    <property type="entry name" value="YdjC"/>
    <property type="match status" value="1"/>
</dbReference>
<evidence type="ECO:0000313" key="6">
    <source>
        <dbReference type="EMBL" id="KOR76694.1"/>
    </source>
</evidence>
<protein>
    <recommendedName>
        <fullName evidence="8">YdjC family protein</fullName>
    </recommendedName>
</protein>
<dbReference type="InterPro" id="IPR006879">
    <property type="entry name" value="YdjC-like"/>
</dbReference>
<keyword evidence="2" id="KW-0479">Metal-binding</keyword>
<dbReference type="InterPro" id="IPR011330">
    <property type="entry name" value="Glyco_hydro/deAcase_b/a-brl"/>
</dbReference>
<evidence type="ECO:0000313" key="7">
    <source>
        <dbReference type="Proteomes" id="UP000036932"/>
    </source>
</evidence>
<comment type="cofactor">
    <cofactor evidence="1">
        <name>Mg(2+)</name>
        <dbReference type="ChEBI" id="CHEBI:18420"/>
    </cofactor>
</comment>
<dbReference type="GO" id="GO:0005975">
    <property type="term" value="P:carbohydrate metabolic process"/>
    <property type="evidence" value="ECO:0007669"/>
    <property type="project" value="InterPro"/>
</dbReference>
<dbReference type="EMBL" id="LIUT01000006">
    <property type="protein sequence ID" value="KOR76694.1"/>
    <property type="molecule type" value="Genomic_DNA"/>
</dbReference>
<keyword evidence="3" id="KW-0378">Hydrolase</keyword>
<sequence>MKRIITRADDYASSRSANIAIARTIEAGFIKNVSIMTPGPYLAEAAQLLAHRKDICFGFHMTLNAEWDNVRWGPVAVKEQVPSLVDQAGYFYQHPSLFQHHPPSLEEILTECDAQLDKLTAAGFNISYADSHMLPERFIPGLQQELDRWMEAKGLINHRYYYNFFPGGVPSEIESFERVLGSLSDDQYFFLSHPALYSEEMVQCGNAEVDGEELARGRDQEASFLTRKDLNEISERRGFRAVRYDEAVPMSDV</sequence>
<dbReference type="SUPFAM" id="SSF88713">
    <property type="entry name" value="Glycoside hydrolase/deacetylase"/>
    <property type="match status" value="1"/>
</dbReference>
<dbReference type="PANTHER" id="PTHR31609:SF1">
    <property type="entry name" value="CARBOHYDRATE DEACETYLASE"/>
    <property type="match status" value="1"/>
</dbReference>
<reference evidence="7" key="1">
    <citation type="submission" date="2015-08" db="EMBL/GenBank/DDBJ databases">
        <title>Genome sequencing project for genomic taxonomy and phylogenomics of Bacillus-like bacteria.</title>
        <authorList>
            <person name="Liu B."/>
            <person name="Wang J."/>
            <person name="Zhu Y."/>
            <person name="Liu G."/>
            <person name="Chen Q."/>
            <person name="Chen Z."/>
            <person name="Lan J."/>
            <person name="Che J."/>
            <person name="Ge C."/>
            <person name="Shi H."/>
            <person name="Pan Z."/>
            <person name="Liu X."/>
        </authorList>
    </citation>
    <scope>NUCLEOTIDE SEQUENCE [LARGE SCALE GENOMIC DNA]</scope>
    <source>
        <strain evidence="7">FJAT-22460</strain>
    </source>
</reference>
<comment type="caution">
    <text evidence="6">The sequence shown here is derived from an EMBL/GenBank/DDBJ whole genome shotgun (WGS) entry which is preliminary data.</text>
</comment>
<evidence type="ECO:0000256" key="4">
    <source>
        <dbReference type="ARBA" id="ARBA00022842"/>
    </source>
</evidence>
<dbReference type="AlphaFoldDB" id="A0A0M1N3X7"/>
<dbReference type="GO" id="GO:0046872">
    <property type="term" value="F:metal ion binding"/>
    <property type="evidence" value="ECO:0007669"/>
    <property type="project" value="UniProtKB-KW"/>
</dbReference>
<evidence type="ECO:0008006" key="8">
    <source>
        <dbReference type="Google" id="ProtNLM"/>
    </source>
</evidence>
<dbReference type="PANTHER" id="PTHR31609">
    <property type="entry name" value="YDJC DEACETYLASE FAMILY MEMBER"/>
    <property type="match status" value="1"/>
</dbReference>
<evidence type="ECO:0000256" key="1">
    <source>
        <dbReference type="ARBA" id="ARBA00001946"/>
    </source>
</evidence>
<dbReference type="GO" id="GO:0016787">
    <property type="term" value="F:hydrolase activity"/>
    <property type="evidence" value="ECO:0007669"/>
    <property type="project" value="UniProtKB-KW"/>
</dbReference>
<dbReference type="GO" id="GO:0019213">
    <property type="term" value="F:deacetylase activity"/>
    <property type="evidence" value="ECO:0007669"/>
    <property type="project" value="TreeGrafter"/>
</dbReference>
<dbReference type="CDD" id="cd10802">
    <property type="entry name" value="YdjC_TTHB029_like"/>
    <property type="match status" value="1"/>
</dbReference>
<proteinExistence type="predicted"/>
<organism evidence="6 7">
    <name type="scientific">Paenibacillus solani</name>
    <dbReference type="NCBI Taxonomy" id="1705565"/>
    <lineage>
        <taxon>Bacteria</taxon>
        <taxon>Bacillati</taxon>
        <taxon>Bacillota</taxon>
        <taxon>Bacilli</taxon>
        <taxon>Bacillales</taxon>
        <taxon>Paenibacillaceae</taxon>
        <taxon>Paenibacillus</taxon>
    </lineage>
</organism>
<name>A0A0M1N3X7_9BACL</name>
<evidence type="ECO:0000256" key="5">
    <source>
        <dbReference type="ARBA" id="ARBA00023277"/>
    </source>
</evidence>
<evidence type="ECO:0000256" key="2">
    <source>
        <dbReference type="ARBA" id="ARBA00022723"/>
    </source>
</evidence>
<keyword evidence="7" id="KW-1185">Reference proteome</keyword>
<accession>A0A0M1N3X7</accession>
<dbReference type="Proteomes" id="UP000036932">
    <property type="component" value="Unassembled WGS sequence"/>
</dbReference>
<dbReference type="Gene3D" id="3.20.20.370">
    <property type="entry name" value="Glycoside hydrolase/deacetylase"/>
    <property type="match status" value="1"/>
</dbReference>
<keyword evidence="5" id="KW-0119">Carbohydrate metabolism</keyword>
<dbReference type="OrthoDB" id="9774177at2"/>
<dbReference type="RefSeq" id="WP_054404584.1">
    <property type="nucleotide sequence ID" value="NZ_LIUT01000006.1"/>
</dbReference>
<keyword evidence="4" id="KW-0460">Magnesium</keyword>
<evidence type="ECO:0000256" key="3">
    <source>
        <dbReference type="ARBA" id="ARBA00022801"/>
    </source>
</evidence>
<gene>
    <name evidence="6" type="ORF">AM231_22360</name>
</gene>
<dbReference type="PATRIC" id="fig|1705565.3.peg.593"/>